<sequence length="105" mass="11894">MGPGTPYPKLQGPVLSDGHLIRNIPFDEIVYRICQAGYQPVYKWSQLYKSNNNCRLTPLLLVSKAFSTSRKTEKYTPQLCSFVPVDRVRRECNVISLASRLSGCL</sequence>
<dbReference type="EMBL" id="JAVHJO010000010">
    <property type="protein sequence ID" value="KAK6535332.1"/>
    <property type="molecule type" value="Genomic_DNA"/>
</dbReference>
<comment type="caution">
    <text evidence="1">The sequence shown here is derived from an EMBL/GenBank/DDBJ whole genome shotgun (WGS) entry which is preliminary data.</text>
</comment>
<name>A0AAV9X3M7_9PEZI</name>
<evidence type="ECO:0000313" key="1">
    <source>
        <dbReference type="EMBL" id="KAK6535332.1"/>
    </source>
</evidence>
<reference evidence="1 2" key="1">
    <citation type="submission" date="2019-10" db="EMBL/GenBank/DDBJ databases">
        <authorList>
            <person name="Palmer J.M."/>
        </authorList>
    </citation>
    <scope>NUCLEOTIDE SEQUENCE [LARGE SCALE GENOMIC DNA]</scope>
    <source>
        <strain evidence="1 2">TWF694</strain>
    </source>
</reference>
<protein>
    <submittedName>
        <fullName evidence="1">Uncharacterized protein</fullName>
    </submittedName>
</protein>
<proteinExistence type="predicted"/>
<keyword evidence="2" id="KW-1185">Reference proteome</keyword>
<organism evidence="1 2">
    <name type="scientific">Orbilia ellipsospora</name>
    <dbReference type="NCBI Taxonomy" id="2528407"/>
    <lineage>
        <taxon>Eukaryota</taxon>
        <taxon>Fungi</taxon>
        <taxon>Dikarya</taxon>
        <taxon>Ascomycota</taxon>
        <taxon>Pezizomycotina</taxon>
        <taxon>Orbiliomycetes</taxon>
        <taxon>Orbiliales</taxon>
        <taxon>Orbiliaceae</taxon>
        <taxon>Orbilia</taxon>
    </lineage>
</organism>
<gene>
    <name evidence="1" type="ORF">TWF694_001794</name>
</gene>
<evidence type="ECO:0000313" key="2">
    <source>
        <dbReference type="Proteomes" id="UP001365542"/>
    </source>
</evidence>
<accession>A0AAV9X3M7</accession>
<dbReference type="Proteomes" id="UP001365542">
    <property type="component" value="Unassembled WGS sequence"/>
</dbReference>
<dbReference type="AlphaFoldDB" id="A0AAV9X3M7"/>